<evidence type="ECO:0000313" key="1">
    <source>
        <dbReference type="EMBL" id="MBX46851.1"/>
    </source>
</evidence>
<sequence>MTSRRLEAFQNNLYGGCCRRKGLPLYILVP</sequence>
<name>A0A2P2NWW8_RHIMU</name>
<protein>
    <submittedName>
        <fullName evidence="1">Uncharacterized protein</fullName>
    </submittedName>
</protein>
<dbReference type="AlphaFoldDB" id="A0A2P2NWW8"/>
<organism evidence="1">
    <name type="scientific">Rhizophora mucronata</name>
    <name type="common">Asiatic mangrove</name>
    <dbReference type="NCBI Taxonomy" id="61149"/>
    <lineage>
        <taxon>Eukaryota</taxon>
        <taxon>Viridiplantae</taxon>
        <taxon>Streptophyta</taxon>
        <taxon>Embryophyta</taxon>
        <taxon>Tracheophyta</taxon>
        <taxon>Spermatophyta</taxon>
        <taxon>Magnoliopsida</taxon>
        <taxon>eudicotyledons</taxon>
        <taxon>Gunneridae</taxon>
        <taxon>Pentapetalae</taxon>
        <taxon>rosids</taxon>
        <taxon>fabids</taxon>
        <taxon>Malpighiales</taxon>
        <taxon>Rhizophoraceae</taxon>
        <taxon>Rhizophora</taxon>
    </lineage>
</organism>
<proteinExistence type="predicted"/>
<accession>A0A2P2NWW8</accession>
<reference evidence="1" key="1">
    <citation type="submission" date="2018-02" db="EMBL/GenBank/DDBJ databases">
        <title>Rhizophora mucronata_Transcriptome.</title>
        <authorList>
            <person name="Meera S.P."/>
            <person name="Sreeshan A."/>
            <person name="Augustine A."/>
        </authorList>
    </citation>
    <scope>NUCLEOTIDE SEQUENCE</scope>
    <source>
        <tissue evidence="1">Leaf</tissue>
    </source>
</reference>
<dbReference type="EMBL" id="GGEC01066367">
    <property type="protein sequence ID" value="MBX46851.1"/>
    <property type="molecule type" value="Transcribed_RNA"/>
</dbReference>